<dbReference type="InterPro" id="IPR001279">
    <property type="entry name" value="Metallo-B-lactamas"/>
</dbReference>
<dbReference type="SUPFAM" id="SSF56281">
    <property type="entry name" value="Metallo-hydrolase/oxidoreductase"/>
    <property type="match status" value="1"/>
</dbReference>
<dbReference type="Proteomes" id="UP001241748">
    <property type="component" value="Unassembled WGS sequence"/>
</dbReference>
<dbReference type="RefSeq" id="WP_306074048.1">
    <property type="nucleotide sequence ID" value="NZ_JAROBZ020000001.1"/>
</dbReference>
<dbReference type="PIRSF" id="PIRSF038896">
    <property type="entry name" value="NAPE-PLD"/>
    <property type="match status" value="1"/>
</dbReference>
<organism evidence="2 3">
    <name type="scientific">Neobacillus driksii</name>
    <dbReference type="NCBI Taxonomy" id="3035913"/>
    <lineage>
        <taxon>Bacteria</taxon>
        <taxon>Bacillati</taxon>
        <taxon>Bacillota</taxon>
        <taxon>Bacilli</taxon>
        <taxon>Bacillales</taxon>
        <taxon>Bacillaceae</taxon>
        <taxon>Neobacillus</taxon>
    </lineage>
</organism>
<feature type="domain" description="Metallo-beta-lactamase" evidence="1">
    <location>
        <begin position="115"/>
        <end position="311"/>
    </location>
</feature>
<dbReference type="Gene3D" id="3.60.15.10">
    <property type="entry name" value="Ribonuclease Z/Hydroxyacylglutathione hydrolase-like"/>
    <property type="match status" value="1"/>
</dbReference>
<dbReference type="InterPro" id="IPR036866">
    <property type="entry name" value="RibonucZ/Hydroxyglut_hydro"/>
</dbReference>
<proteinExistence type="predicted"/>
<dbReference type="InterPro" id="IPR024884">
    <property type="entry name" value="NAPE-PLD"/>
</dbReference>
<protein>
    <submittedName>
        <fullName evidence="2">MBL fold metallo-hydrolase</fullName>
    </submittedName>
</protein>
<sequence length="378" mass="43027">MEYLLIILSVLAIGIILFITIHPTFGGSPSKQDFERYLNFNHYKNGKFVNQSPTDMKMDVSTILSLMKDSLTGKKNLSPHNPIPISIDWNKIDSVEDSLTWFGHSTMLLTLDKKKILIDPMFGPSPSPVSFVGTKRYSEDLLYVIEKLPQIDVVLITHDHYDHLDYPSIIRLKDKVGHFFVPLGVAAHLMKWGVKEERITECNWWDEKQWDGLTIASVPSQHFSGRGLFNRNSTLWNGWVILGENLRIYTSGDGGYGAHFKQIGEKYGPFDLTLMEGGQYDKRWSEIHMQPEESVQAHLDVKGKNMMLIHWGAFTLAYHSWTDPVERAIGAAKHKKVNLIAPNIGETVVLNGRFQGPNSWWKALKPKNTLEIESSTPH</sequence>
<dbReference type="PANTHER" id="PTHR15032">
    <property type="entry name" value="N-ACYL-PHOSPHATIDYLETHANOLAMINE-HYDROLYZING PHOSPHOLIPASE D"/>
    <property type="match status" value="1"/>
</dbReference>
<dbReference type="EMBL" id="JAROBZ020000001">
    <property type="protein sequence ID" value="MFB3167869.1"/>
    <property type="molecule type" value="Genomic_DNA"/>
</dbReference>
<name>A0ABV4YSN0_9BACI</name>
<dbReference type="Pfam" id="PF12706">
    <property type="entry name" value="Lactamase_B_2"/>
    <property type="match status" value="1"/>
</dbReference>
<evidence type="ECO:0000313" key="2">
    <source>
        <dbReference type="EMBL" id="MFB3167869.1"/>
    </source>
</evidence>
<comment type="caution">
    <text evidence="2">The sequence shown here is derived from an EMBL/GenBank/DDBJ whole genome shotgun (WGS) entry which is preliminary data.</text>
</comment>
<accession>A0ABV4YSN0</accession>
<evidence type="ECO:0000313" key="3">
    <source>
        <dbReference type="Proteomes" id="UP001241748"/>
    </source>
</evidence>
<evidence type="ECO:0000259" key="1">
    <source>
        <dbReference type="Pfam" id="PF12706"/>
    </source>
</evidence>
<dbReference type="PANTHER" id="PTHR15032:SF4">
    <property type="entry name" value="N-ACYL-PHOSPHATIDYLETHANOLAMINE-HYDROLYZING PHOSPHOLIPASE D"/>
    <property type="match status" value="1"/>
</dbReference>
<keyword evidence="3" id="KW-1185">Reference proteome</keyword>
<reference evidence="2 3" key="1">
    <citation type="submission" date="2024-05" db="EMBL/GenBank/DDBJ databases">
        <authorList>
            <person name="Venkateswaran K."/>
        </authorList>
    </citation>
    <scope>NUCLEOTIDE SEQUENCE [LARGE SCALE GENOMIC DNA]</scope>
    <source>
        <strain evidence="2 3">179-C4-2-HS</strain>
    </source>
</reference>
<gene>
    <name evidence="2" type="ORF">P5G62_012210</name>
</gene>